<keyword evidence="3" id="KW-1185">Reference proteome</keyword>
<evidence type="ECO:0000259" key="1">
    <source>
        <dbReference type="Pfam" id="PF22893"/>
    </source>
</evidence>
<name>R7RX20_STEHR</name>
<dbReference type="InterPro" id="IPR054464">
    <property type="entry name" value="ULD_fung"/>
</dbReference>
<dbReference type="OrthoDB" id="3271094at2759"/>
<dbReference type="PANTHER" id="PTHR38886">
    <property type="entry name" value="SESA DOMAIN-CONTAINING PROTEIN"/>
    <property type="match status" value="1"/>
</dbReference>
<proteinExistence type="predicted"/>
<dbReference type="Pfam" id="PF22893">
    <property type="entry name" value="ULD_2"/>
    <property type="match status" value="1"/>
</dbReference>
<feature type="domain" description="Ubiquitin-like" evidence="1">
    <location>
        <begin position="195"/>
        <end position="271"/>
    </location>
</feature>
<organism evidence="2 3">
    <name type="scientific">Stereum hirsutum (strain FP-91666)</name>
    <name type="common">White-rot fungus</name>
    <dbReference type="NCBI Taxonomy" id="721885"/>
    <lineage>
        <taxon>Eukaryota</taxon>
        <taxon>Fungi</taxon>
        <taxon>Dikarya</taxon>
        <taxon>Basidiomycota</taxon>
        <taxon>Agaricomycotina</taxon>
        <taxon>Agaricomycetes</taxon>
        <taxon>Russulales</taxon>
        <taxon>Stereaceae</taxon>
        <taxon>Stereum</taxon>
    </lineage>
</organism>
<dbReference type="eggNOG" id="ENOG502RCEE">
    <property type="taxonomic scope" value="Eukaryota"/>
</dbReference>
<dbReference type="PANTHER" id="PTHR38886:SF1">
    <property type="entry name" value="NACHT-NTPASE AND P-LOOP NTPASES N-TERMINAL DOMAIN-CONTAINING PROTEIN"/>
    <property type="match status" value="1"/>
</dbReference>
<dbReference type="GeneID" id="18802436"/>
<evidence type="ECO:0000313" key="2">
    <source>
        <dbReference type="EMBL" id="EIM79400.1"/>
    </source>
</evidence>
<dbReference type="Proteomes" id="UP000053927">
    <property type="component" value="Unassembled WGS sequence"/>
</dbReference>
<dbReference type="AlphaFoldDB" id="R7RX20"/>
<protein>
    <recommendedName>
        <fullName evidence="1">Ubiquitin-like domain-containing protein</fullName>
    </recommendedName>
</protein>
<dbReference type="EMBL" id="JH687405">
    <property type="protein sequence ID" value="EIM79400.1"/>
    <property type="molecule type" value="Genomic_DNA"/>
</dbReference>
<reference evidence="3" key="1">
    <citation type="journal article" date="2012" name="Science">
        <title>The Paleozoic origin of enzymatic lignin decomposition reconstructed from 31 fungal genomes.</title>
        <authorList>
            <person name="Floudas D."/>
            <person name="Binder M."/>
            <person name="Riley R."/>
            <person name="Barry K."/>
            <person name="Blanchette R.A."/>
            <person name="Henrissat B."/>
            <person name="Martinez A.T."/>
            <person name="Otillar R."/>
            <person name="Spatafora J.W."/>
            <person name="Yadav J.S."/>
            <person name="Aerts A."/>
            <person name="Benoit I."/>
            <person name="Boyd A."/>
            <person name="Carlson A."/>
            <person name="Copeland A."/>
            <person name="Coutinho P.M."/>
            <person name="de Vries R.P."/>
            <person name="Ferreira P."/>
            <person name="Findley K."/>
            <person name="Foster B."/>
            <person name="Gaskell J."/>
            <person name="Glotzer D."/>
            <person name="Gorecki P."/>
            <person name="Heitman J."/>
            <person name="Hesse C."/>
            <person name="Hori C."/>
            <person name="Igarashi K."/>
            <person name="Jurgens J.A."/>
            <person name="Kallen N."/>
            <person name="Kersten P."/>
            <person name="Kohler A."/>
            <person name="Kuees U."/>
            <person name="Kumar T.K.A."/>
            <person name="Kuo A."/>
            <person name="LaButti K."/>
            <person name="Larrondo L.F."/>
            <person name="Lindquist E."/>
            <person name="Ling A."/>
            <person name="Lombard V."/>
            <person name="Lucas S."/>
            <person name="Lundell T."/>
            <person name="Martin R."/>
            <person name="McLaughlin D.J."/>
            <person name="Morgenstern I."/>
            <person name="Morin E."/>
            <person name="Murat C."/>
            <person name="Nagy L.G."/>
            <person name="Nolan M."/>
            <person name="Ohm R.A."/>
            <person name="Patyshakuliyeva A."/>
            <person name="Rokas A."/>
            <person name="Ruiz-Duenas F.J."/>
            <person name="Sabat G."/>
            <person name="Salamov A."/>
            <person name="Samejima M."/>
            <person name="Schmutz J."/>
            <person name="Slot J.C."/>
            <person name="St John F."/>
            <person name="Stenlid J."/>
            <person name="Sun H."/>
            <person name="Sun S."/>
            <person name="Syed K."/>
            <person name="Tsang A."/>
            <person name="Wiebenga A."/>
            <person name="Young D."/>
            <person name="Pisabarro A."/>
            <person name="Eastwood D.C."/>
            <person name="Martin F."/>
            <person name="Cullen D."/>
            <person name="Grigoriev I.V."/>
            <person name="Hibbett D.S."/>
        </authorList>
    </citation>
    <scope>NUCLEOTIDE SEQUENCE [LARGE SCALE GENOMIC DNA]</scope>
    <source>
        <strain evidence="3">FP-91666</strain>
    </source>
</reference>
<accession>R7RX20</accession>
<sequence length="559" mass="63757">MSQIVGFTFGSFGDILSILQLARTVQRLLSDSLGASSEYQDLLLELDRMLRVLHLVQGATTPRHGSGSLSINTHEDLRLSITRCRIVIFDLYARIQKFRESLRKGGSGSRMRDSWRKIGWGLFKVDELVDIRRKLKDEGDVIMTLLDVSNSMAISRVEDIVRASQANVLEIKHCIDEIPEVLGYYWEGGSMIGDRPIILNDMLGQCIQLPAQIYRTWSEFQRFLRFHYQRKAGHRFIVSGEYDLSSDHNRNSLSPTNWVVRPGTVIDMSARLRVIRFRPGANATVYIEVCPSCSRSNIQENSMKQLAEVTCSYCGSTYSVAEAKSAVPPSDIIGPRFMDGSYEDLHFGNSLSDEIESVALPYLCPSAIKIWNDRDDSRFLRRIKVIESYVEELRTLEEFSYFSNRLNVPFSTKINGQDVLDLALEEAFGCATDLKKTERHYSRLLSLLQHISCVLIGMQCFFPTKNGLPIENSHVLPPSIQLVFQQTMRIVLRFNLCAADIQRKKDEGLSPTAIIRETDELFLDTYSQLLEHHQILLLFAKFANRAQASWFHPLYRCGI</sequence>
<dbReference type="RefSeq" id="XP_007311530.1">
    <property type="nucleotide sequence ID" value="XM_007311468.1"/>
</dbReference>
<gene>
    <name evidence="2" type="ORF">STEHIDRAFT_163759</name>
</gene>
<dbReference type="KEGG" id="shs:STEHIDRAFT_163759"/>
<evidence type="ECO:0000313" key="3">
    <source>
        <dbReference type="Proteomes" id="UP000053927"/>
    </source>
</evidence>